<gene>
    <name evidence="1" type="ORF">DSLASN_20960</name>
</gene>
<evidence type="ECO:0000313" key="2">
    <source>
        <dbReference type="Proteomes" id="UP001320148"/>
    </source>
</evidence>
<protein>
    <submittedName>
        <fullName evidence="1">Uncharacterized protein</fullName>
    </submittedName>
</protein>
<name>A0ABN6F330_9BACT</name>
<organism evidence="1 2">
    <name type="scientific">Desulfoluna limicola</name>
    <dbReference type="NCBI Taxonomy" id="2810562"/>
    <lineage>
        <taxon>Bacteria</taxon>
        <taxon>Pseudomonadati</taxon>
        <taxon>Thermodesulfobacteriota</taxon>
        <taxon>Desulfobacteria</taxon>
        <taxon>Desulfobacterales</taxon>
        <taxon>Desulfolunaceae</taxon>
        <taxon>Desulfoluna</taxon>
    </lineage>
</organism>
<dbReference type="EMBL" id="AP024488">
    <property type="protein sequence ID" value="BCS96464.1"/>
    <property type="molecule type" value="Genomic_DNA"/>
</dbReference>
<keyword evidence="2" id="KW-1185">Reference proteome</keyword>
<reference evidence="1 2" key="1">
    <citation type="submission" date="2021-02" db="EMBL/GenBank/DDBJ databases">
        <title>Complete genome of Desulfoluna sp. strain ASN36.</title>
        <authorList>
            <person name="Takahashi A."/>
            <person name="Kojima H."/>
            <person name="Fukui M."/>
        </authorList>
    </citation>
    <scope>NUCLEOTIDE SEQUENCE [LARGE SCALE GENOMIC DNA]</scope>
    <source>
        <strain evidence="1 2">ASN36</strain>
    </source>
</reference>
<dbReference type="Proteomes" id="UP001320148">
    <property type="component" value="Chromosome"/>
</dbReference>
<proteinExistence type="predicted"/>
<accession>A0ABN6F330</accession>
<sequence length="63" mass="6951">MSVVRDKFDFEVGQLVKSPCITCEMKKRFPACSDGCETLDRIRGILAKGISSTYSSFEPTPSS</sequence>
<evidence type="ECO:0000313" key="1">
    <source>
        <dbReference type="EMBL" id="BCS96464.1"/>
    </source>
</evidence>